<feature type="compositionally biased region" description="Basic residues" evidence="1">
    <location>
        <begin position="38"/>
        <end position="50"/>
    </location>
</feature>
<comment type="caution">
    <text evidence="2">The sequence shown here is derived from an EMBL/GenBank/DDBJ whole genome shotgun (WGS) entry which is preliminary data.</text>
</comment>
<sequence>MAAHRGGGRRPRRSAARDRPRLADRRLRRLPRLPALRPARRPPRRGHPGTRRTPPAGAPRRASRTARRPAGPGRRDGRHGHRRRADRHHLPLLEPAAVRRQVPLRLHPRDPAADGRREGGTPRPVGRPERRTLTAVPKGPKTLMTEADTVEAAAAVTSLQAGLTARLVHHRAERARTLLASLRSLVPGIRLDGPDGAPDAFDNAVLHHAFQQARLAARTRDADRARRAVRLWQDRARLRAEAVRTAVGPVLVLRATDCDAVDDDRLGSRMYLLDASPEQDAAERARIARTLNEAVDAALAVGGEVLRSSTAVVIWTEAVPLGATCRSYTFDFLPGTVVLNWTDEPLRLGETLVHEATHSWLNESFGAEGVSFSDDGPRFHSPWKNEDRPVFGIVHAALAFANVIHYLSRIQPAPDDDSPLAAVLRRRLEAELESLESGHAAALACFDQVPSEPLRTYLRAAVADARRAG</sequence>
<evidence type="ECO:0000313" key="3">
    <source>
        <dbReference type="Proteomes" id="UP000308632"/>
    </source>
</evidence>
<evidence type="ECO:0008006" key="4">
    <source>
        <dbReference type="Google" id="ProtNLM"/>
    </source>
</evidence>
<feature type="compositionally biased region" description="Low complexity" evidence="1">
    <location>
        <begin position="51"/>
        <end position="60"/>
    </location>
</feature>
<feature type="region of interest" description="Disordered" evidence="1">
    <location>
        <begin position="1"/>
        <end position="132"/>
    </location>
</feature>
<dbReference type="AlphaFoldDB" id="A0A4U5X5T4"/>
<evidence type="ECO:0000256" key="1">
    <source>
        <dbReference type="SAM" id="MobiDB-lite"/>
    </source>
</evidence>
<accession>A0A4U5X5T4</accession>
<feature type="compositionally biased region" description="Basic and acidic residues" evidence="1">
    <location>
        <begin position="107"/>
        <end position="132"/>
    </location>
</feature>
<dbReference type="NCBIfam" id="TIGR04267">
    <property type="entry name" value="mod_HExxH"/>
    <property type="match status" value="1"/>
</dbReference>
<reference evidence="2 3" key="1">
    <citation type="submission" date="2019-04" db="EMBL/GenBank/DDBJ databases">
        <title>Streptomyces lasaliensis sp.nov., an Actinomycete isolated from soil which produces the polyether antibiotic lasalocid.</title>
        <authorList>
            <person name="Erwin G."/>
            <person name="Haber C."/>
        </authorList>
    </citation>
    <scope>NUCLEOTIDE SEQUENCE [LARGE SCALE GENOMIC DNA]</scope>
    <source>
        <strain evidence="2 3">DSM 40089</strain>
    </source>
</reference>
<feature type="compositionally biased region" description="Basic and acidic residues" evidence="1">
    <location>
        <begin position="15"/>
        <end position="25"/>
    </location>
</feature>
<dbReference type="EMBL" id="SZPR01000008">
    <property type="protein sequence ID" value="TKT10559.1"/>
    <property type="molecule type" value="Genomic_DNA"/>
</dbReference>
<feature type="compositionally biased region" description="Basic residues" evidence="1">
    <location>
        <begin position="76"/>
        <end position="87"/>
    </location>
</feature>
<organism evidence="2 3">
    <name type="scientific">Streptomyces galbus</name>
    <dbReference type="NCBI Taxonomy" id="33898"/>
    <lineage>
        <taxon>Bacteria</taxon>
        <taxon>Bacillati</taxon>
        <taxon>Actinomycetota</taxon>
        <taxon>Actinomycetes</taxon>
        <taxon>Kitasatosporales</taxon>
        <taxon>Streptomycetaceae</taxon>
        <taxon>Streptomyces</taxon>
    </lineage>
</organism>
<evidence type="ECO:0000313" key="2">
    <source>
        <dbReference type="EMBL" id="TKT10559.1"/>
    </source>
</evidence>
<dbReference type="Proteomes" id="UP000308632">
    <property type="component" value="Unassembled WGS sequence"/>
</dbReference>
<proteinExistence type="predicted"/>
<feature type="compositionally biased region" description="Basic residues" evidence="1">
    <location>
        <begin position="1"/>
        <end position="14"/>
    </location>
</feature>
<protein>
    <recommendedName>
        <fullName evidence="4">HEXXH motif domain-containing protein</fullName>
    </recommendedName>
</protein>
<name>A0A4U5X5T4_STRGB</name>
<dbReference type="InterPro" id="IPR026337">
    <property type="entry name" value="AKG_HExxH"/>
</dbReference>
<gene>
    <name evidence="2" type="ORF">E4U92_06440</name>
</gene>